<accession>A0ABV8X724</accession>
<evidence type="ECO:0000313" key="1">
    <source>
        <dbReference type="EMBL" id="MFC4410755.1"/>
    </source>
</evidence>
<reference evidence="2" key="1">
    <citation type="journal article" date="2019" name="Int. J. Syst. Evol. Microbiol.">
        <title>The Global Catalogue of Microorganisms (GCM) 10K type strain sequencing project: providing services to taxonomists for standard genome sequencing and annotation.</title>
        <authorList>
            <consortium name="The Broad Institute Genomics Platform"/>
            <consortium name="The Broad Institute Genome Sequencing Center for Infectious Disease"/>
            <person name="Wu L."/>
            <person name="Ma J."/>
        </authorList>
    </citation>
    <scope>NUCLEOTIDE SEQUENCE [LARGE SCALE GENOMIC DNA]</scope>
    <source>
        <strain evidence="2">CCUG 59778</strain>
    </source>
</reference>
<dbReference type="RefSeq" id="WP_378154951.1">
    <property type="nucleotide sequence ID" value="NZ_JBHSEC010000019.1"/>
</dbReference>
<gene>
    <name evidence="1" type="ORF">ACFOZY_10045</name>
</gene>
<proteinExistence type="predicted"/>
<dbReference type="EMBL" id="JBHSEC010000019">
    <property type="protein sequence ID" value="MFC4410755.1"/>
    <property type="molecule type" value="Genomic_DNA"/>
</dbReference>
<evidence type="ECO:0000313" key="2">
    <source>
        <dbReference type="Proteomes" id="UP001595817"/>
    </source>
</evidence>
<name>A0ABV8X724_9LACT</name>
<dbReference type="Gene3D" id="3.40.50.2000">
    <property type="entry name" value="Glycogen Phosphorylase B"/>
    <property type="match status" value="1"/>
</dbReference>
<dbReference type="SUPFAM" id="SSF53756">
    <property type="entry name" value="UDP-Glycosyltransferase/glycogen phosphorylase"/>
    <property type="match status" value="1"/>
</dbReference>
<organism evidence="1 2">
    <name type="scientific">Chungangia koreensis</name>
    <dbReference type="NCBI Taxonomy" id="752657"/>
    <lineage>
        <taxon>Bacteria</taxon>
        <taxon>Bacillati</taxon>
        <taxon>Bacillota</taxon>
        <taxon>Bacilli</taxon>
        <taxon>Lactobacillales</taxon>
        <taxon>Chungangia</taxon>
    </lineage>
</organism>
<dbReference type="Gene3D" id="3.40.50.11190">
    <property type="match status" value="1"/>
</dbReference>
<sequence>MNRNSVPQQVGKKKVVFSCKYSATSGLYHAERSLAAADMLSEWDILFLIDESSKEIKNLIEGKGYKTRFVSGSSSFISVLREECPDLLVRDGDQTDLDEAKLVREIVSAIIHLDDFGTGGQEADLVLHSLYQENREPYPSHYVSGPDSYIVPEDFVAFKHQGKEKELSPVPHLVVYHGYEDPENLTYRTLRHILQLQIPLRVTILLGEGYKHSKDDIQMMALGRRNTTIVKPPYSLPEELAKADIVVCSAGYTPYEVAVIGLPCIVIAQNEQELQNAFPKEENGFIHLGLGRKVKQSLLLNAIMEMLLHDARRERAVKRQLALNLFNGKEKIAETILYYLDYPPRQSKDALQKVKNMLQ</sequence>
<comment type="caution">
    <text evidence="1">The sequence shown here is derived from an EMBL/GenBank/DDBJ whole genome shotgun (WGS) entry which is preliminary data.</text>
</comment>
<keyword evidence="2" id="KW-1185">Reference proteome</keyword>
<dbReference type="Proteomes" id="UP001595817">
    <property type="component" value="Unassembled WGS sequence"/>
</dbReference>
<protein>
    <submittedName>
        <fullName evidence="1">PseG/SpsG family protein</fullName>
    </submittedName>
</protein>